<proteinExistence type="predicted"/>
<evidence type="ECO:0000256" key="1">
    <source>
        <dbReference type="SAM" id="MobiDB-lite"/>
    </source>
</evidence>
<dbReference type="EMBL" id="JAHLJV010000066">
    <property type="protein sequence ID" value="KAK1579453.1"/>
    <property type="molecule type" value="Genomic_DNA"/>
</dbReference>
<protein>
    <submittedName>
        <fullName evidence="2">Uncharacterized protein</fullName>
    </submittedName>
</protein>
<comment type="caution">
    <text evidence="2">The sequence shown here is derived from an EMBL/GenBank/DDBJ whole genome shotgun (WGS) entry which is preliminary data.</text>
</comment>
<evidence type="ECO:0000313" key="2">
    <source>
        <dbReference type="EMBL" id="KAK1579453.1"/>
    </source>
</evidence>
<feature type="region of interest" description="Disordered" evidence="1">
    <location>
        <begin position="131"/>
        <end position="159"/>
    </location>
</feature>
<dbReference type="AlphaFoldDB" id="A0AAD8PRL9"/>
<reference evidence="2" key="1">
    <citation type="submission" date="2021-06" db="EMBL/GenBank/DDBJ databases">
        <title>Comparative genomics, transcriptomics and evolutionary studies reveal genomic signatures of adaptation to plant cell wall in hemibiotrophic fungi.</title>
        <authorList>
            <consortium name="DOE Joint Genome Institute"/>
            <person name="Baroncelli R."/>
            <person name="Diaz J.F."/>
            <person name="Benocci T."/>
            <person name="Peng M."/>
            <person name="Battaglia E."/>
            <person name="Haridas S."/>
            <person name="Andreopoulos W."/>
            <person name="Labutti K."/>
            <person name="Pangilinan J."/>
            <person name="Floch G.L."/>
            <person name="Makela M.R."/>
            <person name="Henrissat B."/>
            <person name="Grigoriev I.V."/>
            <person name="Crouch J.A."/>
            <person name="De Vries R.P."/>
            <person name="Sukno S.A."/>
            <person name="Thon M.R."/>
        </authorList>
    </citation>
    <scope>NUCLEOTIDE SEQUENCE</scope>
    <source>
        <strain evidence="2">CBS 125086</strain>
    </source>
</reference>
<dbReference type="Proteomes" id="UP001230504">
    <property type="component" value="Unassembled WGS sequence"/>
</dbReference>
<accession>A0AAD8PRL9</accession>
<evidence type="ECO:0000313" key="3">
    <source>
        <dbReference type="Proteomes" id="UP001230504"/>
    </source>
</evidence>
<feature type="compositionally biased region" description="Basic and acidic residues" evidence="1">
    <location>
        <begin position="131"/>
        <end position="140"/>
    </location>
</feature>
<sequence length="186" mass="20724">MCADALDRGRPKALCLLQCTYTTGKDSDLCHELGASSPLSPFPVGVCEGSVFSLSPTVLLSLATMRRVAPRAQFCTSLDASHPPVKTGRGSHPAYLWARLLDNARARMIHVDCRDYSSFLDTLALHYEREKKRSARGTERKGKRKKEKKSVAGTRSGEGICSSRKRLRLWDRVAGLWRRAEETTDE</sequence>
<dbReference type="RefSeq" id="XP_060410577.1">
    <property type="nucleotide sequence ID" value="XM_060552580.1"/>
</dbReference>
<name>A0AAD8PRL9_9PEZI</name>
<keyword evidence="3" id="KW-1185">Reference proteome</keyword>
<dbReference type="GeneID" id="85436820"/>
<organism evidence="2 3">
    <name type="scientific">Colletotrichum navitas</name>
    <dbReference type="NCBI Taxonomy" id="681940"/>
    <lineage>
        <taxon>Eukaryota</taxon>
        <taxon>Fungi</taxon>
        <taxon>Dikarya</taxon>
        <taxon>Ascomycota</taxon>
        <taxon>Pezizomycotina</taxon>
        <taxon>Sordariomycetes</taxon>
        <taxon>Hypocreomycetidae</taxon>
        <taxon>Glomerellales</taxon>
        <taxon>Glomerellaceae</taxon>
        <taxon>Colletotrichum</taxon>
        <taxon>Colletotrichum graminicola species complex</taxon>
    </lineage>
</organism>
<gene>
    <name evidence="2" type="ORF">LY79DRAFT_342755</name>
</gene>